<dbReference type="EMBL" id="ACHF01000008">
    <property type="protein sequence ID" value="EEI64401.1"/>
    <property type="molecule type" value="Genomic_DNA"/>
</dbReference>
<comment type="caution">
    <text evidence="1">The sequence shown here is derived from an EMBL/GenBank/DDBJ whole genome shotgun (WGS) entry which is preliminary data.</text>
</comment>
<dbReference type="Proteomes" id="UP000006237">
    <property type="component" value="Unassembled WGS sequence"/>
</dbReference>
<proteinExistence type="predicted"/>
<evidence type="ECO:0000313" key="2">
    <source>
        <dbReference type="Proteomes" id="UP000006237"/>
    </source>
</evidence>
<evidence type="ECO:0000313" key="1">
    <source>
        <dbReference type="EMBL" id="EEI64401.1"/>
    </source>
</evidence>
<keyword evidence="2" id="KW-1185">Reference proteome</keyword>
<protein>
    <submittedName>
        <fullName evidence="1">Uncharacterized protein</fullName>
    </submittedName>
</protein>
<gene>
    <name evidence="1" type="ORF">HMPREF0293_0119</name>
</gene>
<reference evidence="1 2" key="1">
    <citation type="submission" date="2009-01" db="EMBL/GenBank/DDBJ databases">
        <authorList>
            <person name="Qin X."/>
            <person name="Bachman B."/>
            <person name="Battles P."/>
            <person name="Bell A."/>
            <person name="Bess C."/>
            <person name="Bickham C."/>
            <person name="Chaboub L."/>
            <person name="Chen D."/>
            <person name="Coyle M."/>
            <person name="Deiros D.R."/>
            <person name="Dinh H."/>
            <person name="Forbes L."/>
            <person name="Fowler G."/>
            <person name="Francisco L."/>
            <person name="Fu Q."/>
            <person name="Gubbala S."/>
            <person name="Hale W."/>
            <person name="Han Y."/>
            <person name="Hemphill L."/>
            <person name="Highlander S.K."/>
            <person name="Hirani K."/>
            <person name="Hogues M."/>
            <person name="Jackson L."/>
            <person name="Jakkamsetti A."/>
            <person name="Javaid M."/>
            <person name="Jiang H."/>
            <person name="Korchina V."/>
            <person name="Kovar C."/>
            <person name="Lara F."/>
            <person name="Lee S."/>
            <person name="Mata R."/>
            <person name="Mathew T."/>
            <person name="Moen C."/>
            <person name="Morales K."/>
            <person name="Munidasa M."/>
            <person name="Nazareth L."/>
            <person name="Ngo R."/>
            <person name="Nguyen L."/>
            <person name="Okwuonu G."/>
            <person name="Ongeri F."/>
            <person name="Patil S."/>
            <person name="Petrosino J."/>
            <person name="Pham C."/>
            <person name="Pham P."/>
            <person name="Pu L.-L."/>
            <person name="Puazo M."/>
            <person name="Raj R."/>
            <person name="Reid J."/>
            <person name="Rouhana J."/>
            <person name="Saada N."/>
            <person name="Shang Y."/>
            <person name="Simmons D."/>
            <person name="Thornton R."/>
            <person name="Warren J."/>
            <person name="Weissenberger G."/>
            <person name="Zhang J."/>
            <person name="Zhang L."/>
            <person name="Zhou C."/>
            <person name="Zhu D."/>
            <person name="Muzny D."/>
            <person name="Worley K."/>
            <person name="Gibbs R."/>
        </authorList>
    </citation>
    <scope>NUCLEOTIDE SEQUENCE [LARGE SCALE GENOMIC DNA]</scope>
    <source>
        <strain evidence="1 2">ATCC 51866</strain>
    </source>
</reference>
<name>A0ABM9XT81_9CORY</name>
<accession>A0ABM9XT81</accession>
<organism evidence="1 2">
    <name type="scientific">Corynebacterium glucuronolyticum ATCC 51866</name>
    <dbReference type="NCBI Taxonomy" id="548478"/>
    <lineage>
        <taxon>Bacteria</taxon>
        <taxon>Bacillati</taxon>
        <taxon>Actinomycetota</taxon>
        <taxon>Actinomycetes</taxon>
        <taxon>Mycobacteriales</taxon>
        <taxon>Corynebacteriaceae</taxon>
        <taxon>Corynebacterium</taxon>
    </lineage>
</organism>
<sequence length="53" mass="6110">MPSIVIDKTVPTFDLVWRSRSRACLHLHEEPQIKVHVVSHACCDDILHVFMAK</sequence>